<dbReference type="Gene3D" id="2.10.50.40">
    <property type="match status" value="1"/>
</dbReference>
<keyword evidence="6" id="KW-0862">Zinc</keyword>
<dbReference type="PANTHER" id="PTHR15375">
    <property type="entry name" value="ACTIVATOR OF S-PHASE KINASE-RELATED"/>
    <property type="match status" value="1"/>
</dbReference>
<comment type="subcellular location">
    <subcellularLocation>
        <location evidence="1">Nucleus</location>
    </subcellularLocation>
</comment>
<reference evidence="13" key="2">
    <citation type="submission" date="2025-09" db="UniProtKB">
        <authorList>
            <consortium name="Ensembl"/>
        </authorList>
    </citation>
    <scope>IDENTIFICATION</scope>
</reference>
<dbReference type="PROSITE" id="PS51265">
    <property type="entry name" value="ZF_DBF4"/>
    <property type="match status" value="1"/>
</dbReference>
<dbReference type="GO" id="GO:0031431">
    <property type="term" value="C:Dbf4-dependent protein kinase complex"/>
    <property type="evidence" value="ECO:0007669"/>
    <property type="project" value="TreeGrafter"/>
</dbReference>
<dbReference type="InterPro" id="IPR038545">
    <property type="entry name" value="Znf_DBF_sf"/>
</dbReference>
<dbReference type="FunFam" id="6.10.250.3410:FF:000001">
    <property type="entry name" value="Protein DBF4 homolog A"/>
    <property type="match status" value="1"/>
</dbReference>
<evidence type="ECO:0000313" key="13">
    <source>
        <dbReference type="Ensembl" id="ENSCCRP00000061093.2"/>
    </source>
</evidence>
<reference evidence="13" key="1">
    <citation type="submission" date="2025-08" db="UniProtKB">
        <authorList>
            <consortium name="Ensembl"/>
        </authorList>
    </citation>
    <scope>IDENTIFICATION</scope>
</reference>
<dbReference type="Ensembl" id="ENSCCRT00000066244.2">
    <property type="protein sequence ID" value="ENSCCRP00000061093.2"/>
    <property type="gene ID" value="ENSCCRG00000032869.2"/>
</dbReference>
<feature type="compositionally biased region" description="Basic and acidic residues" evidence="11">
    <location>
        <begin position="1"/>
        <end position="18"/>
    </location>
</feature>
<evidence type="ECO:0000256" key="4">
    <source>
        <dbReference type="ARBA" id="ARBA00022737"/>
    </source>
</evidence>
<keyword evidence="14" id="KW-1185">Reference proteome</keyword>
<evidence type="ECO:0000256" key="6">
    <source>
        <dbReference type="ARBA" id="ARBA00022833"/>
    </source>
</evidence>
<dbReference type="PANTHER" id="PTHR15375:SF22">
    <property type="entry name" value="PROTEIN DBF4 HOMOLOG A"/>
    <property type="match status" value="1"/>
</dbReference>
<dbReference type="InterPro" id="IPR051590">
    <property type="entry name" value="Replication_Regulatory_Kinase"/>
</dbReference>
<feature type="region of interest" description="Disordered" evidence="11">
    <location>
        <begin position="558"/>
        <end position="578"/>
    </location>
</feature>
<evidence type="ECO:0000256" key="8">
    <source>
        <dbReference type="ARBA" id="ARBA00023306"/>
    </source>
</evidence>
<evidence type="ECO:0000256" key="2">
    <source>
        <dbReference type="ARBA" id="ARBA00022553"/>
    </source>
</evidence>
<dbReference type="AlphaFoldDB" id="A0A8C1DL76"/>
<dbReference type="Pfam" id="PF07535">
    <property type="entry name" value="zf-DBF"/>
    <property type="match status" value="1"/>
</dbReference>
<evidence type="ECO:0000256" key="5">
    <source>
        <dbReference type="ARBA" id="ARBA00022771"/>
    </source>
</evidence>
<dbReference type="GO" id="GO:0008270">
    <property type="term" value="F:zinc ion binding"/>
    <property type="evidence" value="ECO:0007669"/>
    <property type="project" value="UniProtKB-KW"/>
</dbReference>
<evidence type="ECO:0000256" key="3">
    <source>
        <dbReference type="ARBA" id="ARBA00022723"/>
    </source>
</evidence>
<accession>A0A8C1DL76</accession>
<dbReference type="GeneTree" id="ENSGT00530000063909"/>
<organism evidence="13 14">
    <name type="scientific">Cyprinus carpio carpio</name>
    <dbReference type="NCBI Taxonomy" id="630221"/>
    <lineage>
        <taxon>Eukaryota</taxon>
        <taxon>Metazoa</taxon>
        <taxon>Chordata</taxon>
        <taxon>Craniata</taxon>
        <taxon>Vertebrata</taxon>
        <taxon>Euteleostomi</taxon>
        <taxon>Actinopterygii</taxon>
        <taxon>Neopterygii</taxon>
        <taxon>Teleostei</taxon>
        <taxon>Ostariophysi</taxon>
        <taxon>Cypriniformes</taxon>
        <taxon>Cyprinidae</taxon>
        <taxon>Cyprininae</taxon>
        <taxon>Cyprinus</taxon>
    </lineage>
</organism>
<protein>
    <recommendedName>
        <fullName evidence="9">Protein DBF4 homolog A</fullName>
    </recommendedName>
</protein>
<keyword evidence="7" id="KW-0539">Nucleus</keyword>
<feature type="region of interest" description="Disordered" evidence="11">
    <location>
        <begin position="1"/>
        <end position="28"/>
    </location>
</feature>
<feature type="domain" description="DBF4-type" evidence="12">
    <location>
        <begin position="323"/>
        <end position="371"/>
    </location>
</feature>
<evidence type="ECO:0000313" key="14">
    <source>
        <dbReference type="Proteomes" id="UP001108240"/>
    </source>
</evidence>
<evidence type="ECO:0000259" key="12">
    <source>
        <dbReference type="PROSITE" id="PS51265"/>
    </source>
</evidence>
<feature type="region of interest" description="Disordered" evidence="11">
    <location>
        <begin position="94"/>
        <end position="129"/>
    </location>
</feature>
<keyword evidence="8" id="KW-0131">Cell cycle</keyword>
<sequence length="647" mass="73440">MKRDSFSRCKDRDSKLDGHNSVSSKSKVKATCDALQNKPFKGRIFYLDLPWNIKTQLLENDIETLGGTVEKFFSKEIKYLVSSKPEARYAQRLLPESPAPSPDSGVSSPHPSSRRESHGHRGSSQGVTDTVAVSRGKSLVERVVKEQERVQMNGILANALEWGVKVLHVDGIIFITINTCIVREMRYGFSISWCLMLDFQTDVISYIDKKKAKLLAVNAANPVVKRAASIQHTEKNTYHRHNAGRICRPFVKVEDSSRHYHPIYLPLSNMPVCNLRSLPPCSPFLMDEHGKEDPKKRRKDQRSGGEQGTRGKKGRRRGHEGQEKRKGGYCECCEVKFDNLKMHLESEQHQAFSKSEEYTVVDRVTAGLTCDLINIGMHSRRVKCSTSTPVLCAGAMLPLKEDVGSVNGDWKQETDGSLLLSSTAKQPLLEQTREKPLSVRKRSRGQCEFPLSNRDSFFDQSDALEKSQSKRGSFEWEFHSQSAVRKSEGASFLSRKQNCDSNAPECRTDQQTRTNPDMYTAQKFRERNRESLTGFECFRTNSCDVYLQSMPENQVENSALWPSGSTEPEPDLDSPNNSLQRKVRNVRSRRRKQVPALHIESSKERESFVSLTPVKPVLECKDPPGYLLDLWQLFQSSDNMDEDFKGF</sequence>
<dbReference type="GO" id="GO:0003676">
    <property type="term" value="F:nucleic acid binding"/>
    <property type="evidence" value="ECO:0007669"/>
    <property type="project" value="InterPro"/>
</dbReference>
<evidence type="ECO:0000256" key="10">
    <source>
        <dbReference type="PROSITE-ProRule" id="PRU00600"/>
    </source>
</evidence>
<dbReference type="GO" id="GO:1901987">
    <property type="term" value="P:regulation of cell cycle phase transition"/>
    <property type="evidence" value="ECO:0007669"/>
    <property type="project" value="TreeGrafter"/>
</dbReference>
<feature type="compositionally biased region" description="Basic and acidic residues" evidence="11">
    <location>
        <begin position="286"/>
        <end position="295"/>
    </location>
</feature>
<keyword evidence="5 10" id="KW-0863">Zinc-finger</keyword>
<evidence type="ECO:0000256" key="11">
    <source>
        <dbReference type="SAM" id="MobiDB-lite"/>
    </source>
</evidence>
<dbReference type="OMA" id="FITINTC"/>
<dbReference type="Proteomes" id="UP001108240">
    <property type="component" value="Unplaced"/>
</dbReference>
<feature type="region of interest" description="Disordered" evidence="11">
    <location>
        <begin position="286"/>
        <end position="323"/>
    </location>
</feature>
<evidence type="ECO:0000256" key="9">
    <source>
        <dbReference type="ARBA" id="ARBA00040397"/>
    </source>
</evidence>
<dbReference type="GO" id="GO:0043539">
    <property type="term" value="F:protein serine/threonine kinase activator activity"/>
    <property type="evidence" value="ECO:0007669"/>
    <property type="project" value="TreeGrafter"/>
</dbReference>
<keyword evidence="4" id="KW-0677">Repeat</keyword>
<evidence type="ECO:0000256" key="1">
    <source>
        <dbReference type="ARBA" id="ARBA00004123"/>
    </source>
</evidence>
<dbReference type="Gene3D" id="6.10.250.3410">
    <property type="entry name" value="DBF zinc finger"/>
    <property type="match status" value="1"/>
</dbReference>
<keyword evidence="3" id="KW-0479">Metal-binding</keyword>
<evidence type="ECO:0000256" key="7">
    <source>
        <dbReference type="ARBA" id="ARBA00023242"/>
    </source>
</evidence>
<dbReference type="InterPro" id="IPR006572">
    <property type="entry name" value="Znf_DBF"/>
</dbReference>
<name>A0A8C1DL76_CYPCA</name>
<dbReference type="GO" id="GO:0010571">
    <property type="term" value="P:positive regulation of nuclear cell cycle DNA replication"/>
    <property type="evidence" value="ECO:0007669"/>
    <property type="project" value="TreeGrafter"/>
</dbReference>
<dbReference type="SMART" id="SM00586">
    <property type="entry name" value="ZnF_DBF"/>
    <property type="match status" value="1"/>
</dbReference>
<proteinExistence type="predicted"/>
<keyword evidence="2" id="KW-0597">Phosphoprotein</keyword>